<dbReference type="InterPro" id="IPR029464">
    <property type="entry name" value="HSDR_N"/>
</dbReference>
<dbReference type="Proteomes" id="UP000001203">
    <property type="component" value="Chromosome circular"/>
</dbReference>
<dbReference type="AlphaFoldDB" id="B1WQ99"/>
<dbReference type="EMBL" id="CP000806">
    <property type="protein sequence ID" value="ACB50021.1"/>
    <property type="molecule type" value="Genomic_DNA"/>
</dbReference>
<proteinExistence type="predicted"/>
<dbReference type="Pfam" id="PF13588">
    <property type="entry name" value="HSDR_N_2"/>
    <property type="match status" value="1"/>
</dbReference>
<protein>
    <submittedName>
        <fullName evidence="2">Type I restriction-modification system, M subunit protein</fullName>
    </submittedName>
</protein>
<organism evidence="2 3">
    <name type="scientific">Crocosphaera subtropica (strain ATCC 51142 / BH68)</name>
    <name type="common">Cyanothece sp. (strain ATCC 51142)</name>
    <dbReference type="NCBI Taxonomy" id="43989"/>
    <lineage>
        <taxon>Bacteria</taxon>
        <taxon>Bacillati</taxon>
        <taxon>Cyanobacteriota</taxon>
        <taxon>Cyanophyceae</taxon>
        <taxon>Oscillatoriophycideae</taxon>
        <taxon>Chroococcales</taxon>
        <taxon>Aphanothecaceae</taxon>
        <taxon>Crocosphaera</taxon>
        <taxon>Crocosphaera subtropica</taxon>
    </lineage>
</organism>
<reference evidence="2 3" key="1">
    <citation type="journal article" date="2008" name="Proc. Natl. Acad. Sci. U.S.A.">
        <title>The genome of Cyanothece 51142, a unicellular diazotrophic cyanobacterium important in the marine nitrogen cycle.</title>
        <authorList>
            <person name="Welsh E.A."/>
            <person name="Liberton M."/>
            <person name="Stoeckel J."/>
            <person name="Loh T."/>
            <person name="Elvitigala T."/>
            <person name="Wang C."/>
            <person name="Wollam A."/>
            <person name="Fulton R.S."/>
            <person name="Clifton S.W."/>
            <person name="Jacobs J.M."/>
            <person name="Aurora R."/>
            <person name="Ghosh B.K."/>
            <person name="Sherman L.A."/>
            <person name="Smith R.D."/>
            <person name="Wilson R.K."/>
            <person name="Pakrasi H.B."/>
        </authorList>
    </citation>
    <scope>NUCLEOTIDE SEQUENCE [LARGE SCALE GENOMIC DNA]</scope>
    <source>
        <strain evidence="3">ATCC 51142 / BH68</strain>
    </source>
</reference>
<dbReference type="STRING" id="43989.cce_0670"/>
<feature type="domain" description="Type I restriction enzyme R protein N-terminal" evidence="1">
    <location>
        <begin position="55"/>
        <end position="145"/>
    </location>
</feature>
<keyword evidence="3" id="KW-1185">Reference proteome</keyword>
<dbReference type="Gene3D" id="3.90.1570.30">
    <property type="match status" value="1"/>
</dbReference>
<dbReference type="eggNOG" id="COG0286">
    <property type="taxonomic scope" value="Bacteria"/>
</dbReference>
<dbReference type="KEGG" id="cyt:cce_0670"/>
<evidence type="ECO:0000313" key="3">
    <source>
        <dbReference type="Proteomes" id="UP000001203"/>
    </source>
</evidence>
<dbReference type="OrthoDB" id="467945at2"/>
<evidence type="ECO:0000313" key="2">
    <source>
        <dbReference type="EMBL" id="ACB50021.1"/>
    </source>
</evidence>
<evidence type="ECO:0000259" key="1">
    <source>
        <dbReference type="Pfam" id="PF13588"/>
    </source>
</evidence>
<gene>
    <name evidence="2" type="ordered locus">cce_0670</name>
</gene>
<dbReference type="HOGENOM" id="CLU_1774296_0_0_3"/>
<name>B1WQ99_CROS5</name>
<accession>B1WQ99</accession>
<dbReference type="RefSeq" id="WP_009545917.1">
    <property type="nucleotide sequence ID" value="NC_010546.1"/>
</dbReference>
<sequence>MNLEDILKDSNYKLSQFTSEEIEQLEQSITTKETKKGIVPYTVCLVRQKAIKLTPEEVIRQLYLRVLSDRFHYPLSRIQVEYGVNFGREVKRADIVIMDKDRPNTVYMVVEVKKPKLKDGKNQLRSYCNATGAPIAIWTNGEQISY</sequence>